<dbReference type="EMBL" id="MPRL01000075">
    <property type="protein sequence ID" value="OOZ38734.1"/>
    <property type="molecule type" value="Genomic_DNA"/>
</dbReference>
<name>A0A1T2L0Z3_9GAMM</name>
<dbReference type="OrthoDB" id="9812260at2"/>
<dbReference type="PANTHER" id="PTHR43041">
    <property type="entry name" value="HYDROLASE, METALLO-BETA-LACTAMASE SUPERFAMILY"/>
    <property type="match status" value="1"/>
</dbReference>
<dbReference type="CDD" id="cd07709">
    <property type="entry name" value="flavodiiron_proteins_MBL-fold"/>
    <property type="match status" value="1"/>
</dbReference>
<dbReference type="InterPro" id="IPR045761">
    <property type="entry name" value="ODP_dom"/>
</dbReference>
<dbReference type="Pfam" id="PF19583">
    <property type="entry name" value="ODP"/>
    <property type="match status" value="1"/>
</dbReference>
<organism evidence="2 3">
    <name type="scientific">Solemya pervernicosa gill symbiont</name>
    <dbReference type="NCBI Taxonomy" id="642797"/>
    <lineage>
        <taxon>Bacteria</taxon>
        <taxon>Pseudomonadati</taxon>
        <taxon>Pseudomonadota</taxon>
        <taxon>Gammaproteobacteria</taxon>
        <taxon>sulfur-oxidizing symbionts</taxon>
    </lineage>
</organism>
<dbReference type="SMART" id="SM00849">
    <property type="entry name" value="Lactamase_B"/>
    <property type="match status" value="1"/>
</dbReference>
<protein>
    <submittedName>
        <fullName evidence="2">MBL fold metallo-hydrolase</fullName>
    </submittedName>
</protein>
<dbReference type="SUPFAM" id="SSF56281">
    <property type="entry name" value="Metallo-hydrolase/oxidoreductase"/>
    <property type="match status" value="1"/>
</dbReference>
<feature type="domain" description="Metallo-beta-lactamase" evidence="1">
    <location>
        <begin position="43"/>
        <end position="235"/>
    </location>
</feature>
<keyword evidence="2" id="KW-0378">Hydrolase</keyword>
<sequence>MAIELYNDGNHKCIAYEDLVVCDKERDAAAAGSRQVNSCESVQSNQFLIVNDGHAAVIDPGGNLTYTRLFMAISDHVVVKNLDYVIASHQDPDIVASLNKWLVGTHCKVIVPELWARFVPHFCTPGNTIGRIIGIPDEGMDIQIGNGVIKALPAHFLHSEGNFHFYDPVSKILFSGDVGTSAVESEKLAIPVQDFDAHIPNMIGFHQRYMNSNKVCRLWANMIRTLDVEAIIPQHGPGFKGKEMVGKFLNWFEYLECGVDLLDQTHFRVPGLNAA</sequence>
<keyword evidence="3" id="KW-1185">Reference proteome</keyword>
<dbReference type="RefSeq" id="WP_078484811.1">
    <property type="nucleotide sequence ID" value="NZ_MPRL01000075.1"/>
</dbReference>
<accession>A0A1T2L0Z3</accession>
<dbReference type="Proteomes" id="UP000191110">
    <property type="component" value="Unassembled WGS sequence"/>
</dbReference>
<dbReference type="AlphaFoldDB" id="A0A1T2L0Z3"/>
<dbReference type="PANTHER" id="PTHR43041:SF1">
    <property type="entry name" value="METALLO-BETA-LACTAMASE DOMAIN-CONTAINING PROTEIN"/>
    <property type="match status" value="1"/>
</dbReference>
<reference evidence="2 3" key="1">
    <citation type="submission" date="2016-11" db="EMBL/GenBank/DDBJ databases">
        <title>Mixed transmission modes and dynamic genome evolution in an obligate animal-bacterial symbiosis.</title>
        <authorList>
            <person name="Russell S.L."/>
            <person name="Corbett-Detig R.B."/>
            <person name="Cavanaugh C.M."/>
        </authorList>
    </citation>
    <scope>NUCLEOTIDE SEQUENCE [LARGE SCALE GENOMIC DNA]</scope>
    <source>
        <strain evidence="2">Sveles-Q1</strain>
    </source>
</reference>
<dbReference type="InterPro" id="IPR001279">
    <property type="entry name" value="Metallo-B-lactamas"/>
</dbReference>
<evidence type="ECO:0000259" key="1">
    <source>
        <dbReference type="SMART" id="SM00849"/>
    </source>
</evidence>
<evidence type="ECO:0000313" key="2">
    <source>
        <dbReference type="EMBL" id="OOZ38734.1"/>
    </source>
</evidence>
<proteinExistence type="predicted"/>
<comment type="caution">
    <text evidence="2">The sequence shown here is derived from an EMBL/GenBank/DDBJ whole genome shotgun (WGS) entry which is preliminary data.</text>
</comment>
<dbReference type="InterPro" id="IPR036866">
    <property type="entry name" value="RibonucZ/Hydroxyglut_hydro"/>
</dbReference>
<dbReference type="Gene3D" id="3.60.15.10">
    <property type="entry name" value="Ribonuclease Z/Hydroxyacylglutathione hydrolase-like"/>
    <property type="match status" value="1"/>
</dbReference>
<dbReference type="GO" id="GO:0016787">
    <property type="term" value="F:hydrolase activity"/>
    <property type="evidence" value="ECO:0007669"/>
    <property type="project" value="UniProtKB-KW"/>
</dbReference>
<gene>
    <name evidence="2" type="ORF">BOW53_14525</name>
</gene>
<evidence type="ECO:0000313" key="3">
    <source>
        <dbReference type="Proteomes" id="UP000191110"/>
    </source>
</evidence>